<dbReference type="EnsemblMetazoa" id="SMAR002150-RA">
    <property type="protein sequence ID" value="SMAR002150-PA"/>
    <property type="gene ID" value="SMAR002150"/>
</dbReference>
<feature type="binding site" evidence="11">
    <location>
        <position position="11"/>
    </location>
    <ligand>
        <name>Mn(2+)</name>
        <dbReference type="ChEBI" id="CHEBI:29035"/>
        <label>2</label>
    </ligand>
</feature>
<organism evidence="14 15">
    <name type="scientific">Strigamia maritima</name>
    <name type="common">European centipede</name>
    <name type="synonym">Geophilus maritimus</name>
    <dbReference type="NCBI Taxonomy" id="126957"/>
    <lineage>
        <taxon>Eukaryota</taxon>
        <taxon>Metazoa</taxon>
        <taxon>Ecdysozoa</taxon>
        <taxon>Arthropoda</taxon>
        <taxon>Myriapoda</taxon>
        <taxon>Chilopoda</taxon>
        <taxon>Pleurostigmophora</taxon>
        <taxon>Geophilomorpha</taxon>
        <taxon>Linotaeniidae</taxon>
        <taxon>Strigamia</taxon>
    </lineage>
</organism>
<dbReference type="AlphaFoldDB" id="T1IME7"/>
<feature type="binding site" evidence="11">
    <location>
        <position position="398"/>
    </location>
    <ligand>
        <name>Mn(2+)</name>
        <dbReference type="ChEBI" id="CHEBI:29035"/>
        <label>1</label>
    </ligand>
</feature>
<accession>T1IME7</accession>
<evidence type="ECO:0000313" key="14">
    <source>
        <dbReference type="EnsemblMetazoa" id="SMAR002150-PA"/>
    </source>
</evidence>
<feature type="binding site" evidence="11">
    <location>
        <position position="62"/>
    </location>
    <ligand>
        <name>Mn(2+)</name>
        <dbReference type="ChEBI" id="CHEBI:29035"/>
        <label>2</label>
    </ligand>
</feature>
<keyword evidence="15" id="KW-1185">Reference proteome</keyword>
<feature type="binding site" evidence="10">
    <location>
        <position position="188"/>
    </location>
    <ligand>
        <name>substrate</name>
    </ligand>
</feature>
<reference evidence="14" key="2">
    <citation type="submission" date="2015-02" db="UniProtKB">
        <authorList>
            <consortium name="EnsemblMetazoa"/>
        </authorList>
    </citation>
    <scope>IDENTIFICATION</scope>
</reference>
<evidence type="ECO:0000259" key="13">
    <source>
        <dbReference type="Pfam" id="PF06415"/>
    </source>
</evidence>
<evidence type="ECO:0000256" key="6">
    <source>
        <dbReference type="ARBA" id="ARBA00023152"/>
    </source>
</evidence>
<dbReference type="EC" id="5.4.2.12" evidence="4"/>
<evidence type="ECO:0000256" key="5">
    <source>
        <dbReference type="ARBA" id="ARBA00022723"/>
    </source>
</evidence>
<evidence type="ECO:0000256" key="3">
    <source>
        <dbReference type="ARBA" id="ARBA00008819"/>
    </source>
</evidence>
<dbReference type="PANTHER" id="PTHR31637">
    <property type="entry name" value="2,3-BISPHOSPHOGLYCERATE-INDEPENDENT PHOSPHOGLYCERATE MUTASE"/>
    <property type="match status" value="1"/>
</dbReference>
<dbReference type="InterPro" id="IPR017850">
    <property type="entry name" value="Alkaline_phosphatase_core_sf"/>
</dbReference>
<dbReference type="InterPro" id="IPR006124">
    <property type="entry name" value="Metalloenzyme"/>
</dbReference>
<dbReference type="FunFam" id="3.40.1450.10:FF:000002">
    <property type="entry name" value="2,3-bisphosphoglycerate-independent phosphoglycerate mutase"/>
    <property type="match status" value="1"/>
</dbReference>
<dbReference type="GO" id="GO:0004619">
    <property type="term" value="F:phosphoglycerate mutase activity"/>
    <property type="evidence" value="ECO:0007669"/>
    <property type="project" value="UniProtKB-EC"/>
</dbReference>
<dbReference type="Pfam" id="PF01676">
    <property type="entry name" value="Metalloenzyme"/>
    <property type="match status" value="1"/>
</dbReference>
<dbReference type="Pfam" id="PF06415">
    <property type="entry name" value="iPGM_N"/>
    <property type="match status" value="1"/>
</dbReference>
<evidence type="ECO:0000256" key="11">
    <source>
        <dbReference type="PIRSR" id="PIRSR001492-3"/>
    </source>
</evidence>
<evidence type="ECO:0000256" key="9">
    <source>
        <dbReference type="PIRSR" id="PIRSR001492-1"/>
    </source>
</evidence>
<keyword evidence="8" id="KW-0413">Isomerase</keyword>
<feature type="binding site" evidence="10">
    <location>
        <begin position="259"/>
        <end position="262"/>
    </location>
    <ligand>
        <name>substrate</name>
    </ligand>
</feature>
<dbReference type="OMA" id="FMDGRDT"/>
<dbReference type="GO" id="GO:0006007">
    <property type="term" value="P:glucose catabolic process"/>
    <property type="evidence" value="ECO:0007669"/>
    <property type="project" value="InterPro"/>
</dbReference>
<feature type="domain" description="BPG-independent PGAM N-terminal" evidence="13">
    <location>
        <begin position="79"/>
        <end position="294"/>
    </location>
</feature>
<evidence type="ECO:0000259" key="12">
    <source>
        <dbReference type="Pfam" id="PF01676"/>
    </source>
</evidence>
<feature type="binding site" evidence="10">
    <location>
        <position position="120"/>
    </location>
    <ligand>
        <name>substrate</name>
    </ligand>
</feature>
<dbReference type="Proteomes" id="UP000014500">
    <property type="component" value="Unassembled WGS sequence"/>
</dbReference>
<dbReference type="EMBL" id="JH431040">
    <property type="status" value="NOT_ANNOTATED_CDS"/>
    <property type="molecule type" value="Genomic_DNA"/>
</dbReference>
<reference evidence="15" key="1">
    <citation type="submission" date="2011-05" db="EMBL/GenBank/DDBJ databases">
        <authorList>
            <person name="Richards S.R."/>
            <person name="Qu J."/>
            <person name="Jiang H."/>
            <person name="Jhangiani S.N."/>
            <person name="Agravi P."/>
            <person name="Goodspeed R."/>
            <person name="Gross S."/>
            <person name="Mandapat C."/>
            <person name="Jackson L."/>
            <person name="Mathew T."/>
            <person name="Pu L."/>
            <person name="Thornton R."/>
            <person name="Saada N."/>
            <person name="Wilczek-Boney K.B."/>
            <person name="Lee S."/>
            <person name="Kovar C."/>
            <person name="Wu Y."/>
            <person name="Scherer S.E."/>
            <person name="Worley K.C."/>
            <person name="Muzny D.M."/>
            <person name="Gibbs R."/>
        </authorList>
    </citation>
    <scope>NUCLEOTIDE SEQUENCE</scope>
    <source>
        <strain evidence="15">Brora</strain>
    </source>
</reference>
<dbReference type="HAMAP" id="MF_01038">
    <property type="entry name" value="GpmI"/>
    <property type="match status" value="1"/>
</dbReference>
<evidence type="ECO:0000256" key="7">
    <source>
        <dbReference type="ARBA" id="ARBA00023211"/>
    </source>
</evidence>
<dbReference type="eggNOG" id="KOG4513">
    <property type="taxonomic scope" value="Eukaryota"/>
</dbReference>
<proteinExistence type="inferred from homology"/>
<dbReference type="SUPFAM" id="SSF64158">
    <property type="entry name" value="2,3-Bisphosphoglycerate-independent phosphoglycerate mutase, substrate-binding domain"/>
    <property type="match status" value="1"/>
</dbReference>
<dbReference type="PANTHER" id="PTHR31637:SF0">
    <property type="entry name" value="2,3-BISPHOSPHOGLYCERATE-INDEPENDENT PHOSPHOGLYCERATE MUTASE"/>
    <property type="match status" value="1"/>
</dbReference>
<dbReference type="Gene3D" id="3.40.1450.10">
    <property type="entry name" value="BPG-independent phosphoglycerate mutase, domain B"/>
    <property type="match status" value="1"/>
</dbReference>
<evidence type="ECO:0000313" key="15">
    <source>
        <dbReference type="Proteomes" id="UP000014500"/>
    </source>
</evidence>
<dbReference type="SUPFAM" id="SSF53649">
    <property type="entry name" value="Alkaline phosphatase-like"/>
    <property type="match status" value="1"/>
</dbReference>
<feature type="binding site" evidence="11">
    <location>
        <position position="439"/>
    </location>
    <ligand>
        <name>Mn(2+)</name>
        <dbReference type="ChEBI" id="CHEBI:29035"/>
        <label>2</label>
    </ligand>
</feature>
<dbReference type="PhylomeDB" id="T1IME7"/>
<dbReference type="InterPro" id="IPR036646">
    <property type="entry name" value="PGAM_B_sf"/>
</dbReference>
<dbReference type="HOGENOM" id="CLU_026099_2_0_1"/>
<dbReference type="InterPro" id="IPR005995">
    <property type="entry name" value="Pgm_bpd_ind"/>
</dbReference>
<feature type="binding site" evidence="11">
    <location>
        <position position="402"/>
    </location>
    <ligand>
        <name>Mn(2+)</name>
        <dbReference type="ChEBI" id="CHEBI:29035"/>
        <label>1</label>
    </ligand>
</feature>
<feature type="domain" description="Metalloenzyme" evidence="12">
    <location>
        <begin position="4"/>
        <end position="495"/>
    </location>
</feature>
<feature type="binding site" evidence="10">
    <location>
        <begin position="150"/>
        <end position="151"/>
    </location>
    <ligand>
        <name>substrate</name>
    </ligand>
</feature>
<dbReference type="Gene3D" id="3.40.720.10">
    <property type="entry name" value="Alkaline Phosphatase, subunit A"/>
    <property type="match status" value="1"/>
</dbReference>
<dbReference type="STRING" id="126957.T1IME7"/>
<dbReference type="NCBIfam" id="TIGR01307">
    <property type="entry name" value="pgm_bpd_ind"/>
    <property type="match status" value="1"/>
</dbReference>
<keyword evidence="5 11" id="KW-0479">Metal-binding</keyword>
<sequence length="509" mass="55820">MSTKVCLIVIDGWGISDKKEGNAILNANTPVMDALSNAPGQHVTLDASGLSVGLPAGLMGNSEVGHTNIGAGRVDIVQIHMSVENKEIYQNKTFVDACTRAKAGTGRLHLAGLVSDGGVHSHINHLFALLEGAKLHQVPKTFVQFFGDGRDTNPVTTVNYTKQVLDHLKKNNYGQLAFITGRYYAMDRDNRWERIKIAYDGMVSGVGEKTTADGVINLIESRYSAPGDKRQTDEFLTPIICCEDGLIKDGDTIVFINFRADRMREIAETFGIKRNFEPVKTANNLGIFCMTEYKADFPFPLLFPPSQPTNVLGEWLSKQGLPQFHTAETEKYAHVTFFFNGGREEAFPMEDRLMVASPKVATYDLQPEMSCIQVALEMVRAISNGKYPFLLLNFAPPDMVGHTGKYDKAVIAVEATDKAVGMVKEACDKHGYTLLVTADHGNAEVMIDEKGGPVTSHTTNRVPFLMTGPRKFKDLTHNPALCDVAPTVLDLMAIAKPDDMTGQSLLAPY</sequence>
<feature type="binding site" evidence="10">
    <location>
        <position position="331"/>
    </location>
    <ligand>
        <name>substrate</name>
    </ligand>
</feature>
<evidence type="ECO:0000256" key="8">
    <source>
        <dbReference type="ARBA" id="ARBA00023235"/>
    </source>
</evidence>
<dbReference type="GO" id="GO:0005737">
    <property type="term" value="C:cytoplasm"/>
    <property type="evidence" value="ECO:0007669"/>
    <property type="project" value="InterPro"/>
</dbReference>
<dbReference type="CDD" id="cd16010">
    <property type="entry name" value="iPGM"/>
    <property type="match status" value="1"/>
</dbReference>
<comment type="pathway">
    <text evidence="2">Carbohydrate degradation; glycolysis; pyruvate from D-glyceraldehyde 3-phosphate: step 3/5.</text>
</comment>
<evidence type="ECO:0000256" key="10">
    <source>
        <dbReference type="PIRSR" id="PIRSR001492-2"/>
    </source>
</evidence>
<feature type="binding site" evidence="10">
    <location>
        <position position="182"/>
    </location>
    <ligand>
        <name>substrate</name>
    </ligand>
</feature>
<dbReference type="GO" id="GO:0030145">
    <property type="term" value="F:manganese ion binding"/>
    <property type="evidence" value="ECO:0007669"/>
    <property type="project" value="InterPro"/>
</dbReference>
<evidence type="ECO:0000256" key="2">
    <source>
        <dbReference type="ARBA" id="ARBA00004798"/>
    </source>
</evidence>
<protein>
    <recommendedName>
        <fullName evidence="4">phosphoglycerate mutase (2,3-diphosphoglycerate-independent)</fullName>
        <ecNumber evidence="4">5.4.2.12</ecNumber>
    </recommendedName>
</protein>
<comment type="cofactor">
    <cofactor evidence="1">
        <name>Mn(2+)</name>
        <dbReference type="ChEBI" id="CHEBI:29035"/>
    </cofactor>
</comment>
<evidence type="ECO:0000256" key="1">
    <source>
        <dbReference type="ARBA" id="ARBA00001936"/>
    </source>
</evidence>
<keyword evidence="7 11" id="KW-0464">Manganese</keyword>
<feature type="active site" description="Phosphoserine intermediate" evidence="9">
    <location>
        <position position="62"/>
    </location>
</feature>
<keyword evidence="6" id="KW-0324">Glycolysis</keyword>
<dbReference type="PIRSF" id="PIRSF001492">
    <property type="entry name" value="IPGAM"/>
    <property type="match status" value="1"/>
</dbReference>
<feature type="binding site" evidence="11">
    <location>
        <position position="457"/>
    </location>
    <ligand>
        <name>Mn(2+)</name>
        <dbReference type="ChEBI" id="CHEBI:29035"/>
        <label>1</label>
    </ligand>
</feature>
<evidence type="ECO:0000256" key="4">
    <source>
        <dbReference type="ARBA" id="ARBA00012026"/>
    </source>
</evidence>
<name>T1IME7_STRMM</name>
<comment type="similarity">
    <text evidence="3">Belongs to the BPG-independent phosphoglycerate mutase family.</text>
</comment>
<dbReference type="InterPro" id="IPR011258">
    <property type="entry name" value="BPG-indep_PGM_N"/>
</dbReference>
<feature type="binding site" evidence="11">
    <location>
        <position position="440"/>
    </location>
    <ligand>
        <name>Mn(2+)</name>
        <dbReference type="ChEBI" id="CHEBI:29035"/>
        <label>2</label>
    </ligand>
</feature>
<dbReference type="UniPathway" id="UPA00109">
    <property type="reaction ID" value="UER00186"/>
</dbReference>
<dbReference type="GO" id="GO:0006096">
    <property type="term" value="P:glycolytic process"/>
    <property type="evidence" value="ECO:0007669"/>
    <property type="project" value="UniProtKB-UniPathway"/>
</dbReference>